<keyword evidence="3" id="KW-1185">Reference proteome</keyword>
<accession>A0A7Y9LCY4</accession>
<sequence length="43" mass="4736">MIDIGQHRGSMDNTTPLQRRGRIGQAGRMSVPKHPNDPPERGA</sequence>
<protein>
    <submittedName>
        <fullName evidence="2">Uncharacterized protein</fullName>
    </submittedName>
</protein>
<comment type="caution">
    <text evidence="2">The sequence shown here is derived from an EMBL/GenBank/DDBJ whole genome shotgun (WGS) entry which is preliminary data.</text>
</comment>
<name>A0A7Y9LCY4_9ACTN</name>
<proteinExistence type="predicted"/>
<evidence type="ECO:0000256" key="1">
    <source>
        <dbReference type="SAM" id="MobiDB-lite"/>
    </source>
</evidence>
<dbReference type="RefSeq" id="WP_281385294.1">
    <property type="nucleotide sequence ID" value="NZ_JACCBU010000001.1"/>
</dbReference>
<evidence type="ECO:0000313" key="3">
    <source>
        <dbReference type="Proteomes" id="UP000569914"/>
    </source>
</evidence>
<feature type="compositionally biased region" description="Basic and acidic residues" evidence="1">
    <location>
        <begin position="1"/>
        <end position="10"/>
    </location>
</feature>
<gene>
    <name evidence="2" type="ORF">BKA15_003657</name>
</gene>
<dbReference type="AlphaFoldDB" id="A0A7Y9LCY4"/>
<feature type="region of interest" description="Disordered" evidence="1">
    <location>
        <begin position="1"/>
        <end position="43"/>
    </location>
</feature>
<feature type="compositionally biased region" description="Basic and acidic residues" evidence="1">
    <location>
        <begin position="34"/>
        <end position="43"/>
    </location>
</feature>
<organism evidence="2 3">
    <name type="scientific">Microlunatus parietis</name>
    <dbReference type="NCBI Taxonomy" id="682979"/>
    <lineage>
        <taxon>Bacteria</taxon>
        <taxon>Bacillati</taxon>
        <taxon>Actinomycetota</taxon>
        <taxon>Actinomycetes</taxon>
        <taxon>Propionibacteriales</taxon>
        <taxon>Propionibacteriaceae</taxon>
        <taxon>Microlunatus</taxon>
    </lineage>
</organism>
<dbReference type="EMBL" id="JACCBU010000001">
    <property type="protein sequence ID" value="NYE72328.1"/>
    <property type="molecule type" value="Genomic_DNA"/>
</dbReference>
<evidence type="ECO:0000313" key="2">
    <source>
        <dbReference type="EMBL" id="NYE72328.1"/>
    </source>
</evidence>
<dbReference type="Proteomes" id="UP000569914">
    <property type="component" value="Unassembled WGS sequence"/>
</dbReference>
<reference evidence="2 3" key="1">
    <citation type="submission" date="2020-07" db="EMBL/GenBank/DDBJ databases">
        <title>Sequencing the genomes of 1000 actinobacteria strains.</title>
        <authorList>
            <person name="Klenk H.-P."/>
        </authorList>
    </citation>
    <scope>NUCLEOTIDE SEQUENCE [LARGE SCALE GENOMIC DNA]</scope>
    <source>
        <strain evidence="2 3">DSM 22083</strain>
    </source>
</reference>